<dbReference type="AlphaFoldDB" id="A0A8H4ILL9"/>
<comment type="caution">
    <text evidence="1">The sequence shown here is derived from an EMBL/GenBank/DDBJ whole genome shotgun (WGS) entry which is preliminary data.</text>
</comment>
<organism evidence="1 2">
    <name type="scientific">Botryosphaeria dothidea</name>
    <dbReference type="NCBI Taxonomy" id="55169"/>
    <lineage>
        <taxon>Eukaryota</taxon>
        <taxon>Fungi</taxon>
        <taxon>Dikarya</taxon>
        <taxon>Ascomycota</taxon>
        <taxon>Pezizomycotina</taxon>
        <taxon>Dothideomycetes</taxon>
        <taxon>Dothideomycetes incertae sedis</taxon>
        <taxon>Botryosphaeriales</taxon>
        <taxon>Botryosphaeriaceae</taxon>
        <taxon>Botryosphaeria</taxon>
    </lineage>
</organism>
<reference evidence="1" key="1">
    <citation type="submission" date="2020-04" db="EMBL/GenBank/DDBJ databases">
        <title>Genome Assembly and Annotation of Botryosphaeria dothidea sdau 11-99, a Latent Pathogen of Apple Fruit Ring Rot in China.</title>
        <authorList>
            <person name="Yu C."/>
            <person name="Diao Y."/>
            <person name="Lu Q."/>
            <person name="Zhao J."/>
            <person name="Cui S."/>
            <person name="Peng C."/>
            <person name="He B."/>
            <person name="Liu H."/>
        </authorList>
    </citation>
    <scope>NUCLEOTIDE SEQUENCE [LARGE SCALE GENOMIC DNA]</scope>
    <source>
        <strain evidence="1">Sdau11-99</strain>
    </source>
</reference>
<keyword evidence="2" id="KW-1185">Reference proteome</keyword>
<gene>
    <name evidence="1" type="ORF">GTA08_BOTSDO09441</name>
</gene>
<sequence length="173" mass="18532">MASSQPNATTNNNLTHYLGIAYDNAGNTTIISSSSPTTTTPIDPALPTPPDIPTTSPHLRAWAYSPPILHTLLALPSNTRHPLRYALLSRARQHLYSPPPTPTPFPPGARGAMRLPRAYAPGASGWDGRWVAKAGLDGVVREKWVRTVRRARARSRLGEVWTVDEGVGGGGGV</sequence>
<proteinExistence type="predicted"/>
<evidence type="ECO:0000313" key="2">
    <source>
        <dbReference type="Proteomes" id="UP000572817"/>
    </source>
</evidence>
<dbReference type="Proteomes" id="UP000572817">
    <property type="component" value="Unassembled WGS sequence"/>
</dbReference>
<dbReference type="EMBL" id="WWBZ02000062">
    <property type="protein sequence ID" value="KAF4303376.1"/>
    <property type="molecule type" value="Genomic_DNA"/>
</dbReference>
<accession>A0A8H4ILL9</accession>
<protein>
    <submittedName>
        <fullName evidence="1">Uncharacterized protein</fullName>
    </submittedName>
</protein>
<name>A0A8H4ILL9_9PEZI</name>
<evidence type="ECO:0000313" key="1">
    <source>
        <dbReference type="EMBL" id="KAF4303376.1"/>
    </source>
</evidence>